<feature type="domain" description="Inner membrane protein YgaP-like transmembrane" evidence="3">
    <location>
        <begin position="31"/>
        <end position="91"/>
    </location>
</feature>
<dbReference type="KEGG" id="gvi:gll0736"/>
<dbReference type="CDD" id="cd07817">
    <property type="entry name" value="SRPBCC_8"/>
    <property type="match status" value="1"/>
</dbReference>
<dbReference type="InterPro" id="IPR021309">
    <property type="entry name" value="YgaP-like_TM"/>
</dbReference>
<proteinExistence type="predicted"/>
<dbReference type="AlphaFoldDB" id="Q7NMM9"/>
<dbReference type="Pfam" id="PF11127">
    <property type="entry name" value="YgaP-like_TM"/>
    <property type="match status" value="1"/>
</dbReference>
<feature type="domain" description="Coenzyme Q-binding protein COQ10 START" evidence="2">
    <location>
        <begin position="114"/>
        <end position="238"/>
    </location>
</feature>
<dbReference type="PANTHER" id="PTHR33824">
    <property type="entry name" value="POLYKETIDE CYCLASE/DEHYDRASE AND LIPID TRANSPORT SUPERFAMILY PROTEIN"/>
    <property type="match status" value="1"/>
</dbReference>
<dbReference type="PANTHER" id="PTHR33824:SF7">
    <property type="entry name" value="POLYKETIDE CYCLASE_DEHYDRASE AND LIPID TRANSPORT SUPERFAMILY PROTEIN"/>
    <property type="match status" value="1"/>
</dbReference>
<dbReference type="eggNOG" id="COG5637">
    <property type="taxonomic scope" value="Bacteria"/>
</dbReference>
<dbReference type="SUPFAM" id="SSF55961">
    <property type="entry name" value="Bet v1-like"/>
    <property type="match status" value="1"/>
</dbReference>
<organism evidence="4 5">
    <name type="scientific">Gloeobacter violaceus (strain ATCC 29082 / PCC 7421)</name>
    <dbReference type="NCBI Taxonomy" id="251221"/>
    <lineage>
        <taxon>Bacteria</taxon>
        <taxon>Bacillati</taxon>
        <taxon>Cyanobacteriota</taxon>
        <taxon>Cyanophyceae</taxon>
        <taxon>Gloeobacterales</taxon>
        <taxon>Gloeobacteraceae</taxon>
        <taxon>Gloeobacter</taxon>
    </lineage>
</organism>
<evidence type="ECO:0000259" key="2">
    <source>
        <dbReference type="Pfam" id="PF03364"/>
    </source>
</evidence>
<dbReference type="InterPro" id="IPR047137">
    <property type="entry name" value="ORF3"/>
</dbReference>
<dbReference type="PhylomeDB" id="Q7NMM9"/>
<evidence type="ECO:0000313" key="5">
    <source>
        <dbReference type="Proteomes" id="UP000000557"/>
    </source>
</evidence>
<evidence type="ECO:0000256" key="1">
    <source>
        <dbReference type="SAM" id="MobiDB-lite"/>
    </source>
</evidence>
<dbReference type="HOGENOM" id="CLU_079860_0_0_3"/>
<evidence type="ECO:0000313" key="4">
    <source>
        <dbReference type="EMBL" id="BAC88677.1"/>
    </source>
</evidence>
<dbReference type="InParanoid" id="Q7NMM9"/>
<dbReference type="InterPro" id="IPR023393">
    <property type="entry name" value="START-like_dom_sf"/>
</dbReference>
<reference evidence="4 5" key="2">
    <citation type="journal article" date="2003" name="DNA Res.">
        <title>Complete genome structure of Gloeobacter violaceus PCC 7421, a cyanobacterium that lacks thylakoids (supplement).</title>
        <authorList>
            <person name="Nakamura Y."/>
            <person name="Kaneko T."/>
            <person name="Sato S."/>
            <person name="Mimuro M."/>
            <person name="Miyashita H."/>
            <person name="Tsuchiya T."/>
            <person name="Sasamoto S."/>
            <person name="Watanabe A."/>
            <person name="Kawashima K."/>
            <person name="Kishida Y."/>
            <person name="Kiyokawa C."/>
            <person name="Kohara M."/>
            <person name="Matsumoto M."/>
            <person name="Matsuno A."/>
            <person name="Nakazaki N."/>
            <person name="Shimpo S."/>
            <person name="Takeuchi C."/>
            <person name="Yamada M."/>
            <person name="Tabata S."/>
        </authorList>
    </citation>
    <scope>NUCLEOTIDE SEQUENCE [LARGE SCALE GENOMIC DNA]</scope>
    <source>
        <strain evidence="5">ATCC 29082 / PCC 7421</strain>
    </source>
</reference>
<dbReference type="Proteomes" id="UP000000557">
    <property type="component" value="Chromosome"/>
</dbReference>
<dbReference type="EnsemblBacteria" id="BAC88677">
    <property type="protein sequence ID" value="BAC88677"/>
    <property type="gene ID" value="BAC88677"/>
</dbReference>
<dbReference type="Pfam" id="PF03364">
    <property type="entry name" value="Polyketide_cyc"/>
    <property type="match status" value="1"/>
</dbReference>
<sequence>MCTQIDGDKPMATSDSVGSRAGLSGPGTEEMNVGSTERLISMISGSLVAFYGLSRNNLGGFALALLGGGLVLRGVTGKSIVYKALDIDTAHSGRGDGRNLPDERNVQIAKAVTVNRSPEDLYRFWRDFENLPRFMGHLQSVQIVDERRSRWAVKSPGGGTAEWLAEIVEEKENERIAWRSLEGSDVANAGLVRFSPAPDGGTQVQVTITYDPPAGKLGTVLAWFAGEETSQQLYDDLRRFKQLMEAGELISTDGQPTGQR</sequence>
<gene>
    <name evidence="4" type="ordered locus">gll0736</name>
</gene>
<protein>
    <submittedName>
        <fullName evidence="4">Gll0736 protein</fullName>
    </submittedName>
</protein>
<dbReference type="Gene3D" id="3.30.530.20">
    <property type="match status" value="1"/>
</dbReference>
<dbReference type="InterPro" id="IPR005031">
    <property type="entry name" value="COQ10_START"/>
</dbReference>
<dbReference type="EMBL" id="BA000045">
    <property type="protein sequence ID" value="BAC88677.1"/>
    <property type="molecule type" value="Genomic_DNA"/>
</dbReference>
<accession>Q7NMM9</accession>
<dbReference type="OrthoDB" id="9797595at2"/>
<keyword evidence="5" id="KW-1185">Reference proteome</keyword>
<feature type="region of interest" description="Disordered" evidence="1">
    <location>
        <begin position="1"/>
        <end position="31"/>
    </location>
</feature>
<dbReference type="STRING" id="251221.gene:10758212"/>
<name>Q7NMM9_GLOVI</name>
<reference evidence="4 5" key="1">
    <citation type="journal article" date="2003" name="DNA Res.">
        <title>Complete genome structure of Gloeobacter violaceus PCC 7421, a cyanobacterium that lacks thylakoids.</title>
        <authorList>
            <person name="Nakamura Y."/>
            <person name="Kaneko T."/>
            <person name="Sato S."/>
            <person name="Mimuro M."/>
            <person name="Miyashita H."/>
            <person name="Tsuchiya T."/>
            <person name="Sasamoto S."/>
            <person name="Watanabe A."/>
            <person name="Kawashima K."/>
            <person name="Kishida Y."/>
            <person name="Kiyokawa C."/>
            <person name="Kohara M."/>
            <person name="Matsumoto M."/>
            <person name="Matsuno A."/>
            <person name="Nakazaki N."/>
            <person name="Shimpo S."/>
            <person name="Takeuchi C."/>
            <person name="Yamada M."/>
            <person name="Tabata S."/>
        </authorList>
    </citation>
    <scope>NUCLEOTIDE SEQUENCE [LARGE SCALE GENOMIC DNA]</scope>
    <source>
        <strain evidence="5">ATCC 29082 / PCC 7421</strain>
    </source>
</reference>
<evidence type="ECO:0000259" key="3">
    <source>
        <dbReference type="Pfam" id="PF11127"/>
    </source>
</evidence>